<evidence type="ECO:0000256" key="1">
    <source>
        <dbReference type="SAM" id="Coils"/>
    </source>
</evidence>
<feature type="region of interest" description="Disordered" evidence="2">
    <location>
        <begin position="1"/>
        <end position="85"/>
    </location>
</feature>
<feature type="compositionally biased region" description="Polar residues" evidence="2">
    <location>
        <begin position="1"/>
        <end position="32"/>
    </location>
</feature>
<dbReference type="AlphaFoldDB" id="A0A1E3J0E3"/>
<dbReference type="RefSeq" id="XP_019030536.1">
    <property type="nucleotide sequence ID" value="XM_019177383.1"/>
</dbReference>
<sequence>MAAVTSASAYPPLASSTSPLDYGYTSSVSPPLQGQDGRVTTPLAAPPPPPLHMSSHRHVPGPERQIRYAGADHTLGPTFSEEEDGDDSAFIAAKMAALGLDPNGNPYNQNGYSGATRAPKERRSRTPVVSRNHEPVNYQQQQVLIDLLSQQASPSHIRESMALLELQQAQHAATDRHYQTQMLAQQHARSAAQRQAEEYQRDLYIQQQAQKREMERLAIQREATKRQFLQQQQEQQMLKLRDQRLQQLHLQQQLAALQTDAYQAQVQAQRQRSALGAQMTANLQARQDRAAQGHWGMGMDSADLKSRFESAPQSAISPTSEDRGRFESAAYYSGYEAPSAVSGSPTSPSWRSSESSSPTKSVSAEGPVPAVKPGGRFARARAALEADGKSSYGTLSAALSKRSSSEDHISAPAEVSIPPADVSHTTPASPISKRVPIALGIGRPVVAPPKIIQSGEKYTPRAFSLPQGPQGGRGAQAEGRSASSPAGQVKRVVVTVARQPTGPPGDVKDLGDKNFQARIRSQAVRNLGMLGRRTDFPANDLVVV</sequence>
<feature type="coiled-coil region" evidence="1">
    <location>
        <begin position="207"/>
        <end position="234"/>
    </location>
</feature>
<keyword evidence="4" id="KW-1185">Reference proteome</keyword>
<dbReference type="EMBL" id="AWGH01000016">
    <property type="protein sequence ID" value="ODN93431.1"/>
    <property type="molecule type" value="Genomic_DNA"/>
</dbReference>
<feature type="region of interest" description="Disordered" evidence="2">
    <location>
        <begin position="102"/>
        <end position="130"/>
    </location>
</feature>
<gene>
    <name evidence="3" type="ORF">L198_05296</name>
</gene>
<evidence type="ECO:0000313" key="4">
    <source>
        <dbReference type="Proteomes" id="UP000094819"/>
    </source>
</evidence>
<reference evidence="3 4" key="1">
    <citation type="submission" date="2016-06" db="EMBL/GenBank/DDBJ databases">
        <title>Evolution of pathogenesis and genome organization in the Tremellales.</title>
        <authorList>
            <person name="Cuomo C."/>
            <person name="Litvintseva A."/>
            <person name="Heitman J."/>
            <person name="Chen Y."/>
            <person name="Sun S."/>
            <person name="Springer D."/>
            <person name="Dromer F."/>
            <person name="Young S."/>
            <person name="Zeng Q."/>
            <person name="Chapman S."/>
            <person name="Gujja S."/>
            <person name="Saif S."/>
            <person name="Birren B."/>
        </authorList>
    </citation>
    <scope>NUCLEOTIDE SEQUENCE [LARGE SCALE GENOMIC DNA]</scope>
    <source>
        <strain evidence="3 4">CBS 7118</strain>
    </source>
</reference>
<evidence type="ECO:0000313" key="3">
    <source>
        <dbReference type="EMBL" id="ODN93431.1"/>
    </source>
</evidence>
<evidence type="ECO:0000256" key="2">
    <source>
        <dbReference type="SAM" id="MobiDB-lite"/>
    </source>
</evidence>
<feature type="compositionally biased region" description="Low complexity" evidence="2">
    <location>
        <begin position="342"/>
        <end position="363"/>
    </location>
</feature>
<organism evidence="3 4">
    <name type="scientific">Cryptococcus wingfieldii CBS 7118</name>
    <dbReference type="NCBI Taxonomy" id="1295528"/>
    <lineage>
        <taxon>Eukaryota</taxon>
        <taxon>Fungi</taxon>
        <taxon>Dikarya</taxon>
        <taxon>Basidiomycota</taxon>
        <taxon>Agaricomycotina</taxon>
        <taxon>Tremellomycetes</taxon>
        <taxon>Tremellales</taxon>
        <taxon>Cryptococcaceae</taxon>
        <taxon>Cryptococcus</taxon>
    </lineage>
</organism>
<dbReference type="GeneID" id="30194509"/>
<comment type="caution">
    <text evidence="3">The sequence shown here is derived from an EMBL/GenBank/DDBJ whole genome shotgun (WGS) entry which is preliminary data.</text>
</comment>
<keyword evidence="1" id="KW-0175">Coiled coil</keyword>
<accession>A0A1E3J0E3</accession>
<name>A0A1E3J0E3_9TREE</name>
<protein>
    <submittedName>
        <fullName evidence="3">Uncharacterized protein</fullName>
    </submittedName>
</protein>
<proteinExistence type="predicted"/>
<feature type="region of interest" description="Disordered" evidence="2">
    <location>
        <begin position="336"/>
        <end position="373"/>
    </location>
</feature>
<feature type="compositionally biased region" description="Low complexity" evidence="2">
    <location>
        <begin position="475"/>
        <end position="484"/>
    </location>
</feature>
<feature type="region of interest" description="Disordered" evidence="2">
    <location>
        <begin position="464"/>
        <end position="487"/>
    </location>
</feature>
<dbReference type="OrthoDB" id="4092340at2759"/>
<dbReference type="Proteomes" id="UP000094819">
    <property type="component" value="Unassembled WGS sequence"/>
</dbReference>